<reference evidence="2" key="1">
    <citation type="submission" date="2014-12" db="EMBL/GenBank/DDBJ databases">
        <title>Insight into the proteome of Arion vulgaris.</title>
        <authorList>
            <person name="Aradska J."/>
            <person name="Bulat T."/>
            <person name="Smidak R."/>
            <person name="Sarate P."/>
            <person name="Gangsoo J."/>
            <person name="Sialana F."/>
            <person name="Bilban M."/>
            <person name="Lubec G."/>
        </authorList>
    </citation>
    <scope>NUCLEOTIDE SEQUENCE</scope>
    <source>
        <tissue evidence="2">Skin</tissue>
    </source>
</reference>
<dbReference type="AlphaFoldDB" id="A0A0B7AWX7"/>
<accession>A0A0B7AWX7</accession>
<keyword evidence="1" id="KW-0472">Membrane</keyword>
<feature type="transmembrane region" description="Helical" evidence="1">
    <location>
        <begin position="42"/>
        <end position="66"/>
    </location>
</feature>
<keyword evidence="1" id="KW-1133">Transmembrane helix</keyword>
<evidence type="ECO:0000313" key="2">
    <source>
        <dbReference type="EMBL" id="CEK85157.1"/>
    </source>
</evidence>
<sequence length="75" mass="8580">MDGDNAAFSQRSHKGDRQQLINIKQFSEETSSTNDIDPESDYFLIVITLITSLAIFTFSIFFRTGVNHAFAERKF</sequence>
<protein>
    <submittedName>
        <fullName evidence="2">Uncharacterized protein</fullName>
    </submittedName>
</protein>
<organism evidence="2">
    <name type="scientific">Arion vulgaris</name>
    <dbReference type="NCBI Taxonomy" id="1028688"/>
    <lineage>
        <taxon>Eukaryota</taxon>
        <taxon>Metazoa</taxon>
        <taxon>Spiralia</taxon>
        <taxon>Lophotrochozoa</taxon>
        <taxon>Mollusca</taxon>
        <taxon>Gastropoda</taxon>
        <taxon>Heterobranchia</taxon>
        <taxon>Euthyneura</taxon>
        <taxon>Panpulmonata</taxon>
        <taxon>Eupulmonata</taxon>
        <taxon>Stylommatophora</taxon>
        <taxon>Helicina</taxon>
        <taxon>Arionoidea</taxon>
        <taxon>Arionidae</taxon>
        <taxon>Arion</taxon>
    </lineage>
</organism>
<name>A0A0B7AWX7_9EUPU</name>
<dbReference type="EMBL" id="HACG01038292">
    <property type="protein sequence ID" value="CEK85157.1"/>
    <property type="molecule type" value="Transcribed_RNA"/>
</dbReference>
<keyword evidence="1" id="KW-0812">Transmembrane</keyword>
<proteinExistence type="predicted"/>
<gene>
    <name evidence="2" type="primary">ORF146674</name>
</gene>
<evidence type="ECO:0000256" key="1">
    <source>
        <dbReference type="SAM" id="Phobius"/>
    </source>
</evidence>